<dbReference type="InterPro" id="IPR001343">
    <property type="entry name" value="Hemolysn_Ca-bd"/>
</dbReference>
<sequence length="299" mass="32619">MSVIDITKWEDPITLGLGHGFIASFEEWWTYELIDQTFSTYSSSYYSASAEEDHYKDTRVRAWGSFDIEQTGLDWFEITDDSVYWTYKLSSEDRGDMFLGSINLRKGDMALPSSIEGALLQGNDLITGTDYKDRIISHGGNDQVYGRSGNDELNGGDGSDIVDGGIGNDNLRGGEGNDELRGGPGLDFLWGDQGSNVLTAGLDTVKDDLYVTVESSFDTRGNPNNSYRDFLTEVTSIDRIYMHGIDDAALVFVDNIIDPKGSGLSGVGIYANGVLEAIVHDSSGLNASQINDITTGIFS</sequence>
<comment type="subcellular location">
    <subcellularLocation>
        <location evidence="1">Secreted</location>
    </subcellularLocation>
</comment>
<name>A2C6U6_PROM3</name>
<evidence type="ECO:0000256" key="2">
    <source>
        <dbReference type="ARBA" id="ARBA00022525"/>
    </source>
</evidence>
<dbReference type="SUPFAM" id="SSF51120">
    <property type="entry name" value="beta-Roll"/>
    <property type="match status" value="1"/>
</dbReference>
<gene>
    <name evidence="3" type="ordered locus">P9303_04541</name>
</gene>
<accession>A2C6U6</accession>
<dbReference type="HOGENOM" id="CLU_930209_0_0_3"/>
<dbReference type="InterPro" id="IPR050557">
    <property type="entry name" value="RTX_toxin/Mannuronan_C5-epim"/>
</dbReference>
<dbReference type="PANTHER" id="PTHR38340:SF1">
    <property type="entry name" value="S-LAYER PROTEIN"/>
    <property type="match status" value="1"/>
</dbReference>
<dbReference type="Gene3D" id="2.150.10.10">
    <property type="entry name" value="Serralysin-like metalloprotease, C-terminal"/>
    <property type="match status" value="1"/>
</dbReference>
<proteinExistence type="predicted"/>
<dbReference type="EMBL" id="CP000554">
    <property type="protein sequence ID" value="ABM77206.1"/>
    <property type="molecule type" value="Genomic_DNA"/>
</dbReference>
<dbReference type="BioCyc" id="PMAR59922:G1G80-420-MONOMER"/>
<protein>
    <submittedName>
        <fullName evidence="3">Uncharacterized protein</fullName>
    </submittedName>
</protein>
<dbReference type="PANTHER" id="PTHR38340">
    <property type="entry name" value="S-LAYER PROTEIN"/>
    <property type="match status" value="1"/>
</dbReference>
<dbReference type="Pfam" id="PF00353">
    <property type="entry name" value="HemolysinCabind"/>
    <property type="match status" value="2"/>
</dbReference>
<evidence type="ECO:0000313" key="3">
    <source>
        <dbReference type="EMBL" id="ABM77206.1"/>
    </source>
</evidence>
<evidence type="ECO:0000256" key="1">
    <source>
        <dbReference type="ARBA" id="ARBA00004613"/>
    </source>
</evidence>
<dbReference type="InterPro" id="IPR011049">
    <property type="entry name" value="Serralysin-like_metalloprot_C"/>
</dbReference>
<dbReference type="PRINTS" id="PR00313">
    <property type="entry name" value="CABNDNGRPT"/>
</dbReference>
<organism evidence="3 4">
    <name type="scientific">Prochlorococcus marinus (strain MIT 9303)</name>
    <dbReference type="NCBI Taxonomy" id="59922"/>
    <lineage>
        <taxon>Bacteria</taxon>
        <taxon>Bacillati</taxon>
        <taxon>Cyanobacteriota</taxon>
        <taxon>Cyanophyceae</taxon>
        <taxon>Synechococcales</taxon>
        <taxon>Prochlorococcaceae</taxon>
        <taxon>Prochlorococcus</taxon>
    </lineage>
</organism>
<reference evidence="3 4" key="1">
    <citation type="journal article" date="2007" name="PLoS Genet.">
        <title>Patterns and implications of gene gain and loss in the evolution of Prochlorococcus.</title>
        <authorList>
            <person name="Kettler G.C."/>
            <person name="Martiny A.C."/>
            <person name="Huang K."/>
            <person name="Zucker J."/>
            <person name="Coleman M.L."/>
            <person name="Rodrigue S."/>
            <person name="Chen F."/>
            <person name="Lapidus A."/>
            <person name="Ferriera S."/>
            <person name="Johnson J."/>
            <person name="Steglich C."/>
            <person name="Church G.M."/>
            <person name="Richardson P."/>
            <person name="Chisholm S.W."/>
        </authorList>
    </citation>
    <scope>NUCLEOTIDE SEQUENCE [LARGE SCALE GENOMIC DNA]</scope>
    <source>
        <strain evidence="3 4">MIT 9303</strain>
    </source>
</reference>
<keyword evidence="2" id="KW-0964">Secreted</keyword>
<evidence type="ECO:0000313" key="4">
    <source>
        <dbReference type="Proteomes" id="UP000002274"/>
    </source>
</evidence>
<dbReference type="AlphaFoldDB" id="A2C6U6"/>
<dbReference type="STRING" id="59922.P9303_04541"/>
<dbReference type="Proteomes" id="UP000002274">
    <property type="component" value="Chromosome"/>
</dbReference>
<dbReference type="RefSeq" id="WP_011825130.1">
    <property type="nucleotide sequence ID" value="NC_008820.1"/>
</dbReference>
<dbReference type="GO" id="GO:0005509">
    <property type="term" value="F:calcium ion binding"/>
    <property type="evidence" value="ECO:0007669"/>
    <property type="project" value="InterPro"/>
</dbReference>
<dbReference type="KEGG" id="pmf:P9303_04541"/>
<dbReference type="GO" id="GO:0005576">
    <property type="term" value="C:extracellular region"/>
    <property type="evidence" value="ECO:0007669"/>
    <property type="project" value="UniProtKB-SubCell"/>
</dbReference>